<dbReference type="RefSeq" id="WP_179787165.1">
    <property type="nucleotide sequence ID" value="NZ_BAAARR010000008.1"/>
</dbReference>
<protein>
    <recommendedName>
        <fullName evidence="5">GxGYxY sequence motif-containing protein</fullName>
    </recommendedName>
</protein>
<dbReference type="Gene3D" id="3.20.20.490">
    <property type="entry name" value="GxGYxYP glycoside hydrolase, C-terminal domain"/>
    <property type="match status" value="1"/>
</dbReference>
<keyword evidence="4" id="KW-1185">Reference proteome</keyword>
<dbReference type="Proteomes" id="UP000579605">
    <property type="component" value="Unassembled WGS sequence"/>
</dbReference>
<comment type="caution">
    <text evidence="3">The sequence shown here is derived from an EMBL/GenBank/DDBJ whole genome shotgun (WGS) entry which is preliminary data.</text>
</comment>
<dbReference type="InterPro" id="IPR006311">
    <property type="entry name" value="TAT_signal"/>
</dbReference>
<name>A0A852ZIL8_9ACTN</name>
<reference evidence="3 4" key="1">
    <citation type="submission" date="2020-07" db="EMBL/GenBank/DDBJ databases">
        <title>Sequencing the genomes of 1000 actinobacteria strains.</title>
        <authorList>
            <person name="Klenk H.-P."/>
        </authorList>
    </citation>
    <scope>NUCLEOTIDE SEQUENCE [LARGE SCALE GENOMIC DNA]</scope>
    <source>
        <strain evidence="3 4">DSM 18448</strain>
    </source>
</reference>
<dbReference type="Pfam" id="PF14323">
    <property type="entry name" value="GxGYxYP_C"/>
    <property type="match status" value="1"/>
</dbReference>
<accession>A0A852ZIL8</accession>
<organism evidence="3 4">
    <name type="scientific">Actinopolymorpha rutila</name>
    <dbReference type="NCBI Taxonomy" id="446787"/>
    <lineage>
        <taxon>Bacteria</taxon>
        <taxon>Bacillati</taxon>
        <taxon>Actinomycetota</taxon>
        <taxon>Actinomycetes</taxon>
        <taxon>Propionibacteriales</taxon>
        <taxon>Actinopolymorphaceae</taxon>
        <taxon>Actinopolymorpha</taxon>
    </lineage>
</organism>
<dbReference type="PANTHER" id="PTHR37321">
    <property type="entry name" value="EXPORTED PROTEIN-RELATED"/>
    <property type="match status" value="1"/>
</dbReference>
<evidence type="ECO:0000259" key="2">
    <source>
        <dbReference type="Pfam" id="PF20957"/>
    </source>
</evidence>
<evidence type="ECO:0000313" key="3">
    <source>
        <dbReference type="EMBL" id="NYH89439.1"/>
    </source>
</evidence>
<dbReference type="EMBL" id="JACBZH010000001">
    <property type="protein sequence ID" value="NYH89439.1"/>
    <property type="molecule type" value="Genomic_DNA"/>
</dbReference>
<dbReference type="InterPro" id="IPR038410">
    <property type="entry name" value="GxGYxYP_C_sf"/>
</dbReference>
<evidence type="ECO:0000259" key="1">
    <source>
        <dbReference type="Pfam" id="PF14323"/>
    </source>
</evidence>
<dbReference type="Pfam" id="PF20957">
    <property type="entry name" value="GxGYxYP_N_2nd"/>
    <property type="match status" value="1"/>
</dbReference>
<proteinExistence type="predicted"/>
<feature type="domain" description="GxGYxYP putative glycoside hydrolase second N-terminal" evidence="2">
    <location>
        <begin position="134"/>
        <end position="232"/>
    </location>
</feature>
<dbReference type="AlphaFoldDB" id="A0A852ZIL8"/>
<dbReference type="InterPro" id="IPR025832">
    <property type="entry name" value="GxGYxYP_C"/>
</dbReference>
<sequence length="646" mass="70996">MPEIDRRSFVGGLGGLAAGASVLATARPAPAVAATEPVFHYDLTHLYALDLADPAQAARAHDELHFVATLQGIVNRDFPRLYVHFVDHSEFGTKDIDDYWLTVLRRDEGLLADRPLRRLDSLDDLVRTFRRALRGAVVWDPNVPATSNVASTVAGARDLVAVRYDPSPDSLHTRYVGTRATADGPLRLPSVVRLVRDDGSPLFTGRGQIAGTRRQSTGSAKCDAYIWAVEHYLRSGRSTPDLGYYLDGYWLRRPQGKLQQALLTNHDYLVSRRGFFFDLLPWDDEAPVDDPHQPVGTDQATLEEILRVAYERARGAMVPVHGFVPWGYKYTTVDPAGGHHEPVATEWRFVQVASAYNAYLDADAENLDAMANASVFRHAPLRAAYPQRPRPTTADLRARGFVDASGAVVPRRYVMFYVGDYDSAAWLYQVMPYIWDDAARGEVPLNWAFNPNLAERMPVALDLARRTATSADTFVAGDSGAGYVNPGMLAAPREFSGLPSGVAAWRRHCRPRYTRWDLTVTGFVIDGYAPGMDAGTRAAYADFSPDGFAAQKIEPMGLVGTTPFVRMGPDLPRADAATAARALRDALDGDLSGPPAAPRFLSVRTILESPSWHRDVVDTVHAQAPGAAVEFVDAHTFYALVRQHLG</sequence>
<dbReference type="InterPro" id="IPR048310">
    <property type="entry name" value="GxGYxYP_N_2nd"/>
</dbReference>
<gene>
    <name evidence="3" type="ORF">F4554_002077</name>
</gene>
<evidence type="ECO:0000313" key="4">
    <source>
        <dbReference type="Proteomes" id="UP000579605"/>
    </source>
</evidence>
<feature type="domain" description="GxGYxYP putative glycoside hydrolase C-terminal" evidence="1">
    <location>
        <begin position="413"/>
        <end position="521"/>
    </location>
</feature>
<dbReference type="PANTHER" id="PTHR37321:SF1">
    <property type="entry name" value="EXPORTED PROTEIN"/>
    <property type="match status" value="1"/>
</dbReference>
<dbReference type="PROSITE" id="PS51318">
    <property type="entry name" value="TAT"/>
    <property type="match status" value="1"/>
</dbReference>
<evidence type="ECO:0008006" key="5">
    <source>
        <dbReference type="Google" id="ProtNLM"/>
    </source>
</evidence>